<protein>
    <submittedName>
        <fullName evidence="1">Uncharacterized protein</fullName>
    </submittedName>
</protein>
<feature type="non-terminal residue" evidence="1">
    <location>
        <position position="36"/>
    </location>
</feature>
<comment type="caution">
    <text evidence="1">The sequence shown here is derived from an EMBL/GenBank/DDBJ whole genome shotgun (WGS) entry which is preliminary data.</text>
</comment>
<evidence type="ECO:0000313" key="1">
    <source>
        <dbReference type="EMBL" id="GAH21929.1"/>
    </source>
</evidence>
<sequence>MLEPYYTQARKTGALFFRYDIENKPVIQKEENGEFI</sequence>
<reference evidence="1" key="1">
    <citation type="journal article" date="2014" name="Front. Microbiol.">
        <title>High frequency of phylogenetically diverse reductive dehalogenase-homologous genes in deep subseafloor sedimentary metagenomes.</title>
        <authorList>
            <person name="Kawai M."/>
            <person name="Futagami T."/>
            <person name="Toyoda A."/>
            <person name="Takaki Y."/>
            <person name="Nishi S."/>
            <person name="Hori S."/>
            <person name="Arai W."/>
            <person name="Tsubouchi T."/>
            <person name="Morono Y."/>
            <person name="Uchiyama I."/>
            <person name="Ito T."/>
            <person name="Fujiyama A."/>
            <person name="Inagaki F."/>
            <person name="Takami H."/>
        </authorList>
    </citation>
    <scope>NUCLEOTIDE SEQUENCE</scope>
    <source>
        <strain evidence="1">Expedition CK06-06</strain>
    </source>
</reference>
<organism evidence="1">
    <name type="scientific">marine sediment metagenome</name>
    <dbReference type="NCBI Taxonomy" id="412755"/>
    <lineage>
        <taxon>unclassified sequences</taxon>
        <taxon>metagenomes</taxon>
        <taxon>ecological metagenomes</taxon>
    </lineage>
</organism>
<dbReference type="EMBL" id="BART01042283">
    <property type="protein sequence ID" value="GAH21929.1"/>
    <property type="molecule type" value="Genomic_DNA"/>
</dbReference>
<gene>
    <name evidence="1" type="ORF">S01H4_67328</name>
</gene>
<dbReference type="AlphaFoldDB" id="X1EXN3"/>
<name>X1EXN3_9ZZZZ</name>
<proteinExistence type="predicted"/>
<accession>X1EXN3</accession>